<accession>R1FK54</accession>
<dbReference type="AlphaFoldDB" id="R1FK54"/>
<name>R1FK54_EMIHU</name>
<dbReference type="RefSeq" id="XP_005788375.1">
    <property type="nucleotide sequence ID" value="XM_005788318.1"/>
</dbReference>
<dbReference type="GO" id="GO:0006623">
    <property type="term" value="P:protein targeting to vacuole"/>
    <property type="evidence" value="ECO:0007669"/>
    <property type="project" value="TreeGrafter"/>
</dbReference>
<reference evidence="2" key="1">
    <citation type="submission" date="2012-07" db="EMBL/GenBank/DDBJ databases">
        <title>Genome variability drives Emilianias global distribution.</title>
        <authorList>
            <consortium name="DOE Joint Genome Institute"/>
            <person name="Read B."/>
            <person name="Kegel J."/>
            <person name="Klute M."/>
            <person name="Kuo A."/>
            <person name="Lefebvre S.C."/>
            <person name="Maumus F."/>
            <person name="Mayer C."/>
            <person name="Miller J."/>
            <person name="Allen A."/>
            <person name="Bidle K."/>
            <person name="Borodovsky M."/>
            <person name="Bowler C."/>
            <person name="Brownlee C."/>
            <person name="Claverie J.-M."/>
            <person name="Cock M."/>
            <person name="De Vargas C."/>
            <person name="Elias M."/>
            <person name="Frickenhaus S."/>
            <person name="Gladyshev V.N."/>
            <person name="Gonzalez K."/>
            <person name="Guda C."/>
            <person name="Hadaegh A."/>
            <person name="Herman E."/>
            <person name="Iglesias-Rodriguez D."/>
            <person name="Jones B."/>
            <person name="Lawson T."/>
            <person name="Leese F."/>
            <person name="Lin Y.-C."/>
            <person name="Lindquist E."/>
            <person name="Lobanov A."/>
            <person name="Lucas S."/>
            <person name="Malik S.-H.B."/>
            <person name="Marsh M.E."/>
            <person name="Mock T."/>
            <person name="Monier A."/>
            <person name="Moreau H."/>
            <person name="Mueller-Roeber B."/>
            <person name="Napier J."/>
            <person name="Ogata H."/>
            <person name="Parker M."/>
            <person name="Probert I."/>
            <person name="Quesneville H."/>
            <person name="Raines C."/>
            <person name="Rensing S."/>
            <person name="Riano-Pachon D.M."/>
            <person name="Richier S."/>
            <person name="Rokitta S."/>
            <person name="Salamov A."/>
            <person name="Sarno A.F."/>
            <person name="Schmutz J."/>
            <person name="Schroeder D."/>
            <person name="Shiraiwa Y."/>
            <person name="Soanes D.M."/>
            <person name="Valentin K."/>
            <person name="Van Der Giezen M."/>
            <person name="Van Der Peer Y."/>
            <person name="Vardi A."/>
            <person name="Verret F."/>
            <person name="Von Dassow P."/>
            <person name="Wheeler G."/>
            <person name="Williams B."/>
            <person name="Wilson W."/>
            <person name="Wolfe G."/>
            <person name="Wurch L.L."/>
            <person name="Young J."/>
            <person name="Dacks J.B."/>
            <person name="Delwiche C.F."/>
            <person name="Dyhrman S."/>
            <person name="Glockner G."/>
            <person name="John U."/>
            <person name="Richards T."/>
            <person name="Worden A.Z."/>
            <person name="Zhang X."/>
            <person name="Grigoriev I.V."/>
        </authorList>
    </citation>
    <scope>NUCLEOTIDE SEQUENCE</scope>
    <source>
        <strain evidence="2">CCMP1516</strain>
    </source>
</reference>
<organism evidence="2">
    <name type="scientific">Emiliania huxleyi</name>
    <name type="common">Coccolithophore</name>
    <name type="synonym">Pontosphaera huxleyi</name>
    <dbReference type="NCBI Taxonomy" id="2903"/>
    <lineage>
        <taxon>Eukaryota</taxon>
        <taxon>Haptista</taxon>
        <taxon>Haptophyta</taxon>
        <taxon>Prymnesiophyceae</taxon>
        <taxon>Isochrysidales</taxon>
        <taxon>Noelaerhabdaceae</taxon>
        <taxon>Emiliania</taxon>
    </lineage>
</organism>
<dbReference type="GeneID" id="17281217"/>
<dbReference type="GO" id="GO:0045053">
    <property type="term" value="P:protein retention in Golgi apparatus"/>
    <property type="evidence" value="ECO:0007669"/>
    <property type="project" value="TreeGrafter"/>
</dbReference>
<dbReference type="PANTHER" id="PTHR16166">
    <property type="entry name" value="VACUOLAR PROTEIN SORTING-ASSOCIATED PROTEIN VPS13"/>
    <property type="match status" value="1"/>
</dbReference>
<dbReference type="PANTHER" id="PTHR16166:SF93">
    <property type="entry name" value="INTERMEMBRANE LIPID TRANSFER PROTEIN VPS13"/>
    <property type="match status" value="1"/>
</dbReference>
<evidence type="ECO:0000313" key="2">
    <source>
        <dbReference type="EMBL" id="EOD35946.1"/>
    </source>
</evidence>
<dbReference type="HOGENOM" id="CLU_390102_0_0_1"/>
<dbReference type="KEGG" id="ehx:EMIHUDRAFT_227062"/>
<gene>
    <name evidence="2" type="ORF">EMIHUDRAFT_227062</name>
</gene>
<dbReference type="InterPro" id="IPR026847">
    <property type="entry name" value="VPS13"/>
</dbReference>
<dbReference type="OMA" id="SHEPTSW"/>
<sequence length="708" mass="76074">GVATTRLPGSIARAEVRARHSQREGRFGWHGDELWTADGLRATFRVFFVRWGLEVDLDSRGMRRSEVDLRHAVAHAAVQSQRSASDGSFGWSDSTLWVDEGLRARFAVTLQRDALPGSRPPLELRYRMVADGPVKVLQVMPAPSAAASGEVPSLPVLASEEDDGKLRLSVHVSLACLGVSLIADGCEELLYLSLVDPVVSYRASSGRDFLSAQVRHLQVDNQLQAASFPVLLQPSFSAEEAQQAVRPHSLELLVQRRIGAAQVLYYETVSLRLQTLELMVDTVLVRTLFLFVLSTYLDLAKMATAVVEATTRGQPRRADAVVPPKVYLRWLNLQPLRLHLSCRSVAGGRRREAAVLENAPASAVGVLNSVSAVLSNIDSAPLQLKALVLDNTFAPVGTLAQAICDSYREQLLQQLYKLLLSVELLGNPRGLFQHLATGVTDAFYEPLNGIMRGPDDSLANNLTYGLSDSVGKFTGTLGKGLAELSMERDATGRASARRAQRGGFGGFFKGVAQGAVGLVVKPAVGVADGITAAAEGLKSQTTVLRGLTRRRRQPRTNLLGELRLFSNADARIQRALYDAVTGRGVRSLASGRFCSQAPRARKGAEISLVVTTGHAILLSVSGEGGAGSSSSGGGGGGAPATALVWSEPLSQIAVWECVERSHELALHLRSGEVRRARFPSAAARAKAVRLIEQAVKLDESSTSRAPRR</sequence>
<proteinExistence type="inferred from homology"/>
<comment type="similarity">
    <text evidence="1">Belongs to the VPS13 family.</text>
</comment>
<protein>
    <submittedName>
        <fullName evidence="2">Uncharacterized protein</fullName>
    </submittedName>
</protein>
<feature type="non-terminal residue" evidence="2">
    <location>
        <position position="1"/>
    </location>
</feature>
<evidence type="ECO:0000256" key="1">
    <source>
        <dbReference type="ARBA" id="ARBA00006545"/>
    </source>
</evidence>
<dbReference type="EMBL" id="KB864207">
    <property type="protein sequence ID" value="EOD35946.1"/>
    <property type="molecule type" value="Genomic_DNA"/>
</dbReference>